<sequence length="204" mass="22890">MPHRFSFLSRVAGHAPARTSSILKSQPPVSSRTEVLRYKRYAAFDADLDKDALIAARKWYESFDASQLPNGTTTYARSGGPGGQHVNKTETKAISVYPVKDILASIPPLLHPSLRLSQYYTAGNDSLTFQAQTHRSRTANAEENRKKLVSEITQIYERKVPAETGSDKHAKYKEVSRAKRFHTSRLQEKKLNSAKKQSRRGGDD</sequence>
<keyword evidence="2" id="KW-1185">Reference proteome</keyword>
<organism evidence="1 2">
    <name type="scientific">Zarea fungicola</name>
    <dbReference type="NCBI Taxonomy" id="93591"/>
    <lineage>
        <taxon>Eukaryota</taxon>
        <taxon>Fungi</taxon>
        <taxon>Dikarya</taxon>
        <taxon>Ascomycota</taxon>
        <taxon>Pezizomycotina</taxon>
        <taxon>Sordariomycetes</taxon>
        <taxon>Hypocreomycetidae</taxon>
        <taxon>Hypocreales</taxon>
        <taxon>Cordycipitaceae</taxon>
        <taxon>Zarea</taxon>
    </lineage>
</organism>
<evidence type="ECO:0000313" key="1">
    <source>
        <dbReference type="EMBL" id="KAJ2981316.1"/>
    </source>
</evidence>
<dbReference type="EMBL" id="JANJQO010000138">
    <property type="protein sequence ID" value="KAJ2981316.1"/>
    <property type="molecule type" value="Genomic_DNA"/>
</dbReference>
<proteinExistence type="predicted"/>
<reference evidence="1" key="1">
    <citation type="submission" date="2022-08" db="EMBL/GenBank/DDBJ databases">
        <title>Genome Sequence of Lecanicillium fungicola.</title>
        <authorList>
            <person name="Buettner E."/>
        </authorList>
    </citation>
    <scope>NUCLEOTIDE SEQUENCE</scope>
    <source>
        <strain evidence="1">Babe33</strain>
    </source>
</reference>
<dbReference type="Proteomes" id="UP001143910">
    <property type="component" value="Unassembled WGS sequence"/>
</dbReference>
<name>A0ACC1NR28_9HYPO</name>
<comment type="caution">
    <text evidence="1">The sequence shown here is derived from an EMBL/GenBank/DDBJ whole genome shotgun (WGS) entry which is preliminary data.</text>
</comment>
<protein>
    <submittedName>
        <fullName evidence="1">Uncharacterized protein</fullName>
    </submittedName>
</protein>
<accession>A0ACC1NR28</accession>
<gene>
    <name evidence="1" type="ORF">NQ176_g2097</name>
</gene>
<evidence type="ECO:0000313" key="2">
    <source>
        <dbReference type="Proteomes" id="UP001143910"/>
    </source>
</evidence>